<proteinExistence type="predicted"/>
<sequence length="244" mass="26104">MRIPTFTVSGQVRTVGCAAPIAIAKHARTRFAALDEMDDSAQITRTLVEGCHALVDAARAAKALDDVHATLVDMRRALDGDAGCELRHDAVREARDLRLRRDAVRRAAPDHEVASLDELGEELSAATGKVLTAREAAWDATHEAGRVAAWTLHPALTRCSDVGMTLRVAARAGLLPPTIDRNLAFGPVADRNAPEGTPARNSADALACVLLASCDANKDRRAEEQRVGRELVARITALIAEELA</sequence>
<dbReference type="AlphaFoldDB" id="A0A6M4GUZ2"/>
<dbReference type="KEGG" id="uru:DSM104443_01765"/>
<organism evidence="1 2">
    <name type="scientific">Usitatibacter rugosus</name>
    <dbReference type="NCBI Taxonomy" id="2732067"/>
    <lineage>
        <taxon>Bacteria</taxon>
        <taxon>Pseudomonadati</taxon>
        <taxon>Pseudomonadota</taxon>
        <taxon>Betaproteobacteria</taxon>
        <taxon>Nitrosomonadales</taxon>
        <taxon>Usitatibacteraceae</taxon>
        <taxon>Usitatibacter</taxon>
    </lineage>
</organism>
<accession>A0A6M4GUZ2</accession>
<dbReference type="EMBL" id="CP053069">
    <property type="protein sequence ID" value="QJR10698.1"/>
    <property type="molecule type" value="Genomic_DNA"/>
</dbReference>
<protein>
    <submittedName>
        <fullName evidence="1">Uncharacterized protein</fullName>
    </submittedName>
</protein>
<evidence type="ECO:0000313" key="1">
    <source>
        <dbReference type="EMBL" id="QJR10698.1"/>
    </source>
</evidence>
<reference evidence="1 2" key="1">
    <citation type="submission" date="2020-04" db="EMBL/GenBank/DDBJ databases">
        <title>Usitatibacter rugosus gen. nov., sp. nov. and Usitatibacter palustris sp. nov., novel members of Usitatibacteraceae fam. nov. within the order Nitrosomonadales isolated from soil.</title>
        <authorList>
            <person name="Huber K.J."/>
            <person name="Neumann-Schaal M."/>
            <person name="Geppert A."/>
            <person name="Luckner M."/>
            <person name="Wanner G."/>
            <person name="Overmann J."/>
        </authorList>
    </citation>
    <scope>NUCLEOTIDE SEQUENCE [LARGE SCALE GENOMIC DNA]</scope>
    <source>
        <strain evidence="1 2">0125_3</strain>
    </source>
</reference>
<gene>
    <name evidence="1" type="ORF">DSM104443_01765</name>
</gene>
<dbReference type="RefSeq" id="WP_171091407.1">
    <property type="nucleotide sequence ID" value="NZ_CP053069.1"/>
</dbReference>
<evidence type="ECO:0000313" key="2">
    <source>
        <dbReference type="Proteomes" id="UP000501534"/>
    </source>
</evidence>
<keyword evidence="2" id="KW-1185">Reference proteome</keyword>
<dbReference type="Proteomes" id="UP000501534">
    <property type="component" value="Chromosome"/>
</dbReference>
<name>A0A6M4GUZ2_9PROT</name>